<name>A0ABQ8GA58_9PEZI</name>
<evidence type="ECO:0000256" key="1">
    <source>
        <dbReference type="SAM" id="MobiDB-lite"/>
    </source>
</evidence>
<feature type="region of interest" description="Disordered" evidence="1">
    <location>
        <begin position="105"/>
        <end position="160"/>
    </location>
</feature>
<feature type="compositionally biased region" description="Basic residues" evidence="1">
    <location>
        <begin position="65"/>
        <end position="76"/>
    </location>
</feature>
<gene>
    <name evidence="2" type="ORF">B0J12DRAFT_665237</name>
</gene>
<evidence type="ECO:0000313" key="3">
    <source>
        <dbReference type="Proteomes" id="UP000774617"/>
    </source>
</evidence>
<accession>A0ABQ8GA58</accession>
<dbReference type="EMBL" id="JAGTJR010000014">
    <property type="protein sequence ID" value="KAH7049450.1"/>
    <property type="molecule type" value="Genomic_DNA"/>
</dbReference>
<evidence type="ECO:0008006" key="4">
    <source>
        <dbReference type="Google" id="ProtNLM"/>
    </source>
</evidence>
<feature type="compositionally biased region" description="Basic and acidic residues" evidence="1">
    <location>
        <begin position="114"/>
        <end position="131"/>
    </location>
</feature>
<sequence length="160" mass="17684">MLKRPLTKRPQHQVPSAPPARLVSLSLSLSCLVVGQVPPSPPPFPTTRPGRASRLWACSSSSWSQRRRERCTHARTHASENASSATPHPQLQSISWLSVLSASALRPPSGPLNRSERLVRNDDERRSENPHMHTTHLRQARRFAASPPTHAKLAGRSLVP</sequence>
<keyword evidence="3" id="KW-1185">Reference proteome</keyword>
<dbReference type="Proteomes" id="UP000774617">
    <property type="component" value="Unassembled WGS sequence"/>
</dbReference>
<reference evidence="2 3" key="1">
    <citation type="journal article" date="2021" name="Nat. Commun.">
        <title>Genetic determinants of endophytism in the Arabidopsis root mycobiome.</title>
        <authorList>
            <person name="Mesny F."/>
            <person name="Miyauchi S."/>
            <person name="Thiergart T."/>
            <person name="Pickel B."/>
            <person name="Atanasova L."/>
            <person name="Karlsson M."/>
            <person name="Huettel B."/>
            <person name="Barry K.W."/>
            <person name="Haridas S."/>
            <person name="Chen C."/>
            <person name="Bauer D."/>
            <person name="Andreopoulos W."/>
            <person name="Pangilinan J."/>
            <person name="LaButti K."/>
            <person name="Riley R."/>
            <person name="Lipzen A."/>
            <person name="Clum A."/>
            <person name="Drula E."/>
            <person name="Henrissat B."/>
            <person name="Kohler A."/>
            <person name="Grigoriev I.V."/>
            <person name="Martin F.M."/>
            <person name="Hacquard S."/>
        </authorList>
    </citation>
    <scope>NUCLEOTIDE SEQUENCE [LARGE SCALE GENOMIC DNA]</scope>
    <source>
        <strain evidence="2 3">MPI-SDFR-AT-0080</strain>
    </source>
</reference>
<evidence type="ECO:0000313" key="2">
    <source>
        <dbReference type="EMBL" id="KAH7049450.1"/>
    </source>
</evidence>
<comment type="caution">
    <text evidence="2">The sequence shown here is derived from an EMBL/GenBank/DDBJ whole genome shotgun (WGS) entry which is preliminary data.</text>
</comment>
<organism evidence="2 3">
    <name type="scientific">Macrophomina phaseolina</name>
    <dbReference type="NCBI Taxonomy" id="35725"/>
    <lineage>
        <taxon>Eukaryota</taxon>
        <taxon>Fungi</taxon>
        <taxon>Dikarya</taxon>
        <taxon>Ascomycota</taxon>
        <taxon>Pezizomycotina</taxon>
        <taxon>Dothideomycetes</taxon>
        <taxon>Dothideomycetes incertae sedis</taxon>
        <taxon>Botryosphaeriales</taxon>
        <taxon>Botryosphaeriaceae</taxon>
        <taxon>Macrophomina</taxon>
    </lineage>
</organism>
<feature type="region of interest" description="Disordered" evidence="1">
    <location>
        <begin position="59"/>
        <end position="90"/>
    </location>
</feature>
<proteinExistence type="predicted"/>
<protein>
    <recommendedName>
        <fullName evidence="4">Secreted protein</fullName>
    </recommendedName>
</protein>
<feature type="compositionally biased region" description="Polar residues" evidence="1">
    <location>
        <begin position="79"/>
        <end position="90"/>
    </location>
</feature>